<dbReference type="CDD" id="cd06143">
    <property type="entry name" value="PAN2_exo"/>
    <property type="match status" value="1"/>
</dbReference>
<dbReference type="SUPFAM" id="SSF54001">
    <property type="entry name" value="Cysteine proteinases"/>
    <property type="match status" value="1"/>
</dbReference>
<feature type="non-terminal residue" evidence="10">
    <location>
        <position position="1071"/>
    </location>
</feature>
<dbReference type="InterPro" id="IPR028889">
    <property type="entry name" value="USP"/>
</dbReference>
<dbReference type="Gene3D" id="3.90.70.10">
    <property type="entry name" value="Cysteine proteinases"/>
    <property type="match status" value="1"/>
</dbReference>
<dbReference type="GO" id="GO:0031251">
    <property type="term" value="C:PAN complex"/>
    <property type="evidence" value="ECO:0007669"/>
    <property type="project" value="InterPro"/>
</dbReference>
<dbReference type="InterPro" id="IPR030843">
    <property type="entry name" value="PAN2"/>
</dbReference>
<comment type="caution">
    <text evidence="10">The sequence shown here is derived from an EMBL/GenBank/DDBJ whole genome shotgun (WGS) entry which is preliminary data.</text>
</comment>
<evidence type="ECO:0000256" key="2">
    <source>
        <dbReference type="ARBA" id="ARBA00022490"/>
    </source>
</evidence>
<dbReference type="InterPro" id="IPR015943">
    <property type="entry name" value="WD40/YVTN_repeat-like_dom_sf"/>
</dbReference>
<dbReference type="InterPro" id="IPR048841">
    <property type="entry name" value="PAN2_N"/>
</dbReference>
<dbReference type="PROSITE" id="PS50235">
    <property type="entry name" value="USP_3"/>
    <property type="match status" value="1"/>
</dbReference>
<evidence type="ECO:0000313" key="11">
    <source>
        <dbReference type="Proteomes" id="UP001152795"/>
    </source>
</evidence>
<dbReference type="InterPro" id="IPR028881">
    <property type="entry name" value="PAN2_UCH_dom"/>
</dbReference>
<dbReference type="GO" id="GO:0006397">
    <property type="term" value="P:mRNA processing"/>
    <property type="evidence" value="ECO:0007669"/>
    <property type="project" value="UniProtKB-KW"/>
</dbReference>
<dbReference type="Gene3D" id="3.30.420.10">
    <property type="entry name" value="Ribonuclease H-like superfamily/Ribonuclease H"/>
    <property type="match status" value="1"/>
</dbReference>
<keyword evidence="8" id="KW-0539">Nucleus</keyword>
<evidence type="ECO:0000256" key="8">
    <source>
        <dbReference type="ARBA" id="ARBA00023242"/>
    </source>
</evidence>
<dbReference type="EMBL" id="CACRXK020000744">
    <property type="protein sequence ID" value="CAB3984484.1"/>
    <property type="molecule type" value="Genomic_DNA"/>
</dbReference>
<dbReference type="SMART" id="SM00479">
    <property type="entry name" value="EXOIII"/>
    <property type="match status" value="1"/>
</dbReference>
<dbReference type="PANTHER" id="PTHR15728">
    <property type="entry name" value="DEADENYLATION COMPLEX CATALYTIC SUBUNIT PAN2"/>
    <property type="match status" value="1"/>
</dbReference>
<gene>
    <name evidence="10" type="ORF">PACLA_8A081360</name>
</gene>
<evidence type="ECO:0000313" key="10">
    <source>
        <dbReference type="EMBL" id="CAB3984484.1"/>
    </source>
</evidence>
<sequence length="1071" mass="121098">MDGGDRFGVSTVLFDSHEELIWVGNEGGHITSYFGSEMQKYTSFQAHENEVRHLLTNDGGVLSLTHNEIRFTKRQGLKLFSLSGSNMTDMQCMLQKDDSTLLIAGHQDEIFELDLNRHKILQEYTVEPGTCIMKVSSRYLCCGDSSGKIRLRDPKTLKCEHVLSAHSGTLSDFDVLGNTLVTCGFSSRQGHLSADRFLMMYDMRMLRSLAPLQTPMLEPFMLKFSSTMSSRVQVVSHSGQLQFLDIGGHMTARSMYIYHVNTHGGMVAGFDISPNGQASVFGDSAGVVHLWVDHGMEHLAFNIYSRPTNFADEIHHSHPLAIDDDSVPYSSFPLPHCSEPLLSDWPKKLLKRRDRRTPPIDPEILRAMVVKGFIGQAPNPGNRLRNQVPYIWRSTSKQKRVPESPMNREQNPFSSLVPKIYRRVEMRYSKLGVDDFNFQHYNKTSFAGLEIHIPNAYCNCMLQTFYFLEPLKVSLQNHLCKKEFCLACELGFLFDMLDQSSGQTCQASNFLRAFRTLREASALGLLLPDTDESLGRVNYPRLIQSWQRFVLQQLHRDTEVKHDESEEGNETERVTALINSLFGSQVQRTSQCSQCGAQTTRDDITLLTALSYPDNPENQAISFVNVLQSSLLGVQTSPAWCENCNKFQPTIHSKKLSRLPDVLSVNCQIDAEKHKEFWNRKKDNSTEKKPKDTPVQNTRSNIPCRFGDGCTRVGCTFWHTKDGEQTPAEPELTVESSREDCVLTWVPFFMKLRLADDGTLVCLDLNSEDESLEDGDIIYDLKSSVAHIQDYNSPGNLVAMINVDKSYHKEPVADEDSSWYLFNDFGVSEISKGEAVEFDLSWKTPCILQFVRRNMNTDYDLTVCRTIDKQIILGDVSLSQLHNAAAQRSFTPLNLNEVIQEGVVVGIDCEFVTLNQEESEIRSDGTRSTVKPSHMSAARVTCVRGEGPLRGRPFIDDYISTSEQVVDYLTEFSGINPGDLDVALSSKHLTTLKTTYLKLKYLLQHNVLFVGHGLKKDFRVLNIMVPKSQIVDTVQLFHLPQQRFISLRFLAWYFLGFSSACTYAPEGPGDE</sequence>
<feature type="compositionally biased region" description="Basic and acidic residues" evidence="9">
    <location>
        <begin position="678"/>
        <end position="692"/>
    </location>
</feature>
<dbReference type="AlphaFoldDB" id="A0A6S7FWC7"/>
<dbReference type="FunFam" id="3.30.420.10:FF:000011">
    <property type="entry name" value="PAN2-PAN3 deadenylation complex catalytic subunit PAN2"/>
    <property type="match status" value="1"/>
</dbReference>
<dbReference type="HAMAP" id="MF_03182">
    <property type="entry name" value="PAN2"/>
    <property type="match status" value="1"/>
</dbReference>
<keyword evidence="7" id="KW-0269">Exonuclease</keyword>
<dbReference type="Pfam" id="PF00929">
    <property type="entry name" value="RNase_T"/>
    <property type="match status" value="1"/>
</dbReference>
<keyword evidence="6" id="KW-0378">Hydrolase</keyword>
<evidence type="ECO:0000256" key="3">
    <source>
        <dbReference type="ARBA" id="ARBA00022664"/>
    </source>
</evidence>
<comment type="catalytic activity">
    <reaction evidence="1">
        <text>Exonucleolytic cleavage of poly(A) to 5'-AMP.</text>
        <dbReference type="EC" id="3.1.13.4"/>
    </reaction>
</comment>
<proteinExistence type="inferred from homology"/>
<keyword evidence="11" id="KW-1185">Reference proteome</keyword>
<keyword evidence="2" id="KW-0963">Cytoplasm</keyword>
<dbReference type="OrthoDB" id="16516at2759"/>
<keyword evidence="3" id="KW-0507">mRNA processing</keyword>
<dbReference type="GO" id="GO:0000289">
    <property type="term" value="P:nuclear-transcribed mRNA poly(A) tail shortening"/>
    <property type="evidence" value="ECO:0007669"/>
    <property type="project" value="InterPro"/>
</dbReference>
<dbReference type="FunFam" id="2.130.10.10:FF:000421">
    <property type="entry name" value="PAN2-PAN3 deadenylation complex catalytic subunit PAN2"/>
    <property type="match status" value="1"/>
</dbReference>
<dbReference type="InterPro" id="IPR036397">
    <property type="entry name" value="RNaseH_sf"/>
</dbReference>
<dbReference type="InterPro" id="IPR038765">
    <property type="entry name" value="Papain-like_cys_pep_sf"/>
</dbReference>
<dbReference type="Gene3D" id="2.130.10.10">
    <property type="entry name" value="YVTN repeat-like/Quinoprotein amine dehydrogenase"/>
    <property type="match status" value="1"/>
</dbReference>
<dbReference type="Proteomes" id="UP001152795">
    <property type="component" value="Unassembled WGS sequence"/>
</dbReference>
<dbReference type="GO" id="GO:0003676">
    <property type="term" value="F:nucleic acid binding"/>
    <property type="evidence" value="ECO:0007669"/>
    <property type="project" value="InterPro"/>
</dbReference>
<dbReference type="SUPFAM" id="SSF50978">
    <property type="entry name" value="WD40 repeat-like"/>
    <property type="match status" value="1"/>
</dbReference>
<evidence type="ECO:0000256" key="7">
    <source>
        <dbReference type="ARBA" id="ARBA00022839"/>
    </source>
</evidence>
<evidence type="ECO:0000256" key="9">
    <source>
        <dbReference type="SAM" id="MobiDB-lite"/>
    </source>
</evidence>
<evidence type="ECO:0000256" key="5">
    <source>
        <dbReference type="ARBA" id="ARBA00022723"/>
    </source>
</evidence>
<dbReference type="GO" id="GO:0000932">
    <property type="term" value="C:P-body"/>
    <property type="evidence" value="ECO:0007669"/>
    <property type="project" value="TreeGrafter"/>
</dbReference>
<feature type="region of interest" description="Disordered" evidence="9">
    <location>
        <begin position="678"/>
        <end position="698"/>
    </location>
</feature>
<evidence type="ECO:0000256" key="4">
    <source>
        <dbReference type="ARBA" id="ARBA00022722"/>
    </source>
</evidence>
<dbReference type="InterPro" id="IPR013520">
    <property type="entry name" value="Ribonucl_H"/>
</dbReference>
<dbReference type="Pfam" id="PF13423">
    <property type="entry name" value="UCH_1"/>
    <property type="match status" value="1"/>
</dbReference>
<protein>
    <submittedName>
        <fullName evidence="10">PAN2-PAN3 deadenylation complex catalytic subunit PAN2 isoform X1</fullName>
    </submittedName>
</protein>
<name>A0A6S7FWC7_PARCT</name>
<dbReference type="Pfam" id="PF20770">
    <property type="entry name" value="PAN2_N"/>
    <property type="match status" value="1"/>
</dbReference>
<keyword evidence="4" id="KW-0540">Nuclease</keyword>
<evidence type="ECO:0000256" key="1">
    <source>
        <dbReference type="ARBA" id="ARBA00001663"/>
    </source>
</evidence>
<dbReference type="InterPro" id="IPR050785">
    <property type="entry name" value="PAN2-PAN3_catalytic_subunit"/>
</dbReference>
<keyword evidence="5" id="KW-0479">Metal-binding</keyword>
<dbReference type="GO" id="GO:0004535">
    <property type="term" value="F:poly(A)-specific ribonuclease activity"/>
    <property type="evidence" value="ECO:0007669"/>
    <property type="project" value="UniProtKB-EC"/>
</dbReference>
<dbReference type="PANTHER" id="PTHR15728:SF0">
    <property type="entry name" value="PAN2-PAN3 DEADENYLATION COMPLEX CATALYTIC SUBUNIT PAN2"/>
    <property type="match status" value="1"/>
</dbReference>
<dbReference type="SUPFAM" id="SSF53098">
    <property type="entry name" value="Ribonuclease H-like"/>
    <property type="match status" value="1"/>
</dbReference>
<dbReference type="InterPro" id="IPR012337">
    <property type="entry name" value="RNaseH-like_sf"/>
</dbReference>
<dbReference type="InterPro" id="IPR036322">
    <property type="entry name" value="WD40_repeat_dom_sf"/>
</dbReference>
<dbReference type="GO" id="GO:0046872">
    <property type="term" value="F:metal ion binding"/>
    <property type="evidence" value="ECO:0007669"/>
    <property type="project" value="UniProtKB-KW"/>
</dbReference>
<organism evidence="10 11">
    <name type="scientific">Paramuricea clavata</name>
    <name type="common">Red gorgonian</name>
    <name type="synonym">Violescent sea-whip</name>
    <dbReference type="NCBI Taxonomy" id="317549"/>
    <lineage>
        <taxon>Eukaryota</taxon>
        <taxon>Metazoa</taxon>
        <taxon>Cnidaria</taxon>
        <taxon>Anthozoa</taxon>
        <taxon>Octocorallia</taxon>
        <taxon>Malacalcyonacea</taxon>
        <taxon>Plexauridae</taxon>
        <taxon>Paramuricea</taxon>
    </lineage>
</organism>
<reference evidence="10" key="1">
    <citation type="submission" date="2020-04" db="EMBL/GenBank/DDBJ databases">
        <authorList>
            <person name="Alioto T."/>
            <person name="Alioto T."/>
            <person name="Gomez Garrido J."/>
        </authorList>
    </citation>
    <scope>NUCLEOTIDE SEQUENCE</scope>
    <source>
        <strain evidence="10">A484AB</strain>
    </source>
</reference>
<accession>A0A6S7FWC7</accession>
<evidence type="ECO:0000256" key="6">
    <source>
        <dbReference type="ARBA" id="ARBA00022801"/>
    </source>
</evidence>